<evidence type="ECO:0000313" key="4">
    <source>
        <dbReference type="EMBL" id="KAG7527422.1"/>
    </source>
</evidence>
<protein>
    <submittedName>
        <fullName evidence="4">Uncharacterized protein</fullName>
    </submittedName>
</protein>
<dbReference type="Proteomes" id="UP000812966">
    <property type="component" value="Unassembled WGS sequence"/>
</dbReference>
<feature type="region of interest" description="Disordered" evidence="3">
    <location>
        <begin position="16"/>
        <end position="55"/>
    </location>
</feature>
<evidence type="ECO:0000256" key="1">
    <source>
        <dbReference type="ARBA" id="ARBA00022574"/>
    </source>
</evidence>
<dbReference type="AlphaFoldDB" id="A0A8K0NPZ7"/>
<gene>
    <name evidence="4" type="ORF">FFLO_06953</name>
</gene>
<evidence type="ECO:0000256" key="3">
    <source>
        <dbReference type="SAM" id="MobiDB-lite"/>
    </source>
</evidence>
<dbReference type="InterPro" id="IPR052254">
    <property type="entry name" value="CUL4-DDB1_E3_ligase_receptor"/>
</dbReference>
<name>A0A8K0NPZ7_9TREE</name>
<evidence type="ECO:0000313" key="5">
    <source>
        <dbReference type="Proteomes" id="UP000812966"/>
    </source>
</evidence>
<reference evidence="4" key="1">
    <citation type="submission" date="2020-04" db="EMBL/GenBank/DDBJ databases">
        <title>Analysis of mating type loci in Filobasidium floriforme.</title>
        <authorList>
            <person name="Nowrousian M."/>
        </authorList>
    </citation>
    <scope>NUCLEOTIDE SEQUENCE</scope>
    <source>
        <strain evidence="4">CBS 6242</strain>
    </source>
</reference>
<comment type="caution">
    <text evidence="4">The sequence shown here is derived from an EMBL/GenBank/DDBJ whole genome shotgun (WGS) entry which is preliminary data.</text>
</comment>
<dbReference type="Gene3D" id="2.130.10.10">
    <property type="entry name" value="YVTN repeat-like/Quinoprotein amine dehydrogenase"/>
    <property type="match status" value="1"/>
</dbReference>
<dbReference type="InterPro" id="IPR036322">
    <property type="entry name" value="WD40_repeat_dom_sf"/>
</dbReference>
<dbReference type="SUPFAM" id="SSF50978">
    <property type="entry name" value="WD40 repeat-like"/>
    <property type="match status" value="1"/>
</dbReference>
<dbReference type="PANTHER" id="PTHR44472:SF1">
    <property type="entry name" value="DDB1 AND CUL4 ASSOCIATED FACTOR 4"/>
    <property type="match status" value="1"/>
</dbReference>
<sequence length="456" mass="49236">MAGPLGDLPGMTFDPVRNRYFPTPPVPAASAGPSRRSVQPRSSLGKNSTRKEIDKRGFKRTLADGSKGYGRQRIVSTETPVECARITSRFSGTAGLSKSLSWKVGDVGGHRSFLRSGRFLGLEENEVYGDKAYDYPTTILRSVPDEPTHVMMGSEAVQGRSKPPTNRILVRRYRWKTYDMASSISGIACEKDYFIATSFGPKPSLVICPEYPPFFSSQQRYAEQTTRSTIHYNLKQLTDAWCMDSVLGSVVIGGDGKMLYSSDLSRPQGSFRTIPVGGSAIYAVKHVNKNEAYIGLRSGKILHHDFRTSSAPQPVSEPKEKGDPVINLIGLESSFGCGRGLIVGRMGSEMSLFDLRFPTAGPAVRFAGHVNTTFRHRLGTAVDGSQTKILAAGTDNRVRGWDLYTGEPICTHTAGSGGILTKVFSDPVAGLLVQGDGSIYAAAGKTLSVFGSAVGT</sequence>
<keyword evidence="5" id="KW-1185">Reference proteome</keyword>
<organism evidence="4 5">
    <name type="scientific">Filobasidium floriforme</name>
    <dbReference type="NCBI Taxonomy" id="5210"/>
    <lineage>
        <taxon>Eukaryota</taxon>
        <taxon>Fungi</taxon>
        <taxon>Dikarya</taxon>
        <taxon>Basidiomycota</taxon>
        <taxon>Agaricomycotina</taxon>
        <taxon>Tremellomycetes</taxon>
        <taxon>Filobasidiales</taxon>
        <taxon>Filobasidiaceae</taxon>
        <taxon>Filobasidium</taxon>
    </lineage>
</organism>
<proteinExistence type="predicted"/>
<keyword evidence="1" id="KW-0853">WD repeat</keyword>
<evidence type="ECO:0000256" key="2">
    <source>
        <dbReference type="ARBA" id="ARBA00022737"/>
    </source>
</evidence>
<accession>A0A8K0NPZ7</accession>
<dbReference type="PANTHER" id="PTHR44472">
    <property type="entry name" value="DDB1- AND CUL4-ASSOCIATED FACTOR 4-RELATED"/>
    <property type="match status" value="1"/>
</dbReference>
<dbReference type="InterPro" id="IPR015943">
    <property type="entry name" value="WD40/YVTN_repeat-like_dom_sf"/>
</dbReference>
<feature type="compositionally biased region" description="Polar residues" evidence="3">
    <location>
        <begin position="36"/>
        <end position="47"/>
    </location>
</feature>
<keyword evidence="2" id="KW-0677">Repeat</keyword>
<dbReference type="GO" id="GO:0080008">
    <property type="term" value="C:Cul4-RING E3 ubiquitin ligase complex"/>
    <property type="evidence" value="ECO:0007669"/>
    <property type="project" value="TreeGrafter"/>
</dbReference>
<dbReference type="EMBL" id="JABELV010000293">
    <property type="protein sequence ID" value="KAG7527422.1"/>
    <property type="molecule type" value="Genomic_DNA"/>
</dbReference>